<dbReference type="AlphaFoldDB" id="A0A2P4UJS1"/>
<evidence type="ECO:0000313" key="3">
    <source>
        <dbReference type="Proteomes" id="UP000242367"/>
    </source>
</evidence>
<dbReference type="InterPro" id="IPR001173">
    <property type="entry name" value="Glyco_trans_2-like"/>
</dbReference>
<dbReference type="SUPFAM" id="SSF53448">
    <property type="entry name" value="Nucleotide-diphospho-sugar transferases"/>
    <property type="match status" value="1"/>
</dbReference>
<feature type="domain" description="Glycosyltransferase 2-like" evidence="1">
    <location>
        <begin position="12"/>
        <end position="123"/>
    </location>
</feature>
<evidence type="ECO:0000313" key="2">
    <source>
        <dbReference type="EMBL" id="POM25293.1"/>
    </source>
</evidence>
<dbReference type="CDD" id="cd00761">
    <property type="entry name" value="Glyco_tranf_GTA_type"/>
    <property type="match status" value="1"/>
</dbReference>
<organism evidence="2 3">
    <name type="scientific">Actinomadura rubteroloni</name>
    <dbReference type="NCBI Taxonomy" id="1926885"/>
    <lineage>
        <taxon>Bacteria</taxon>
        <taxon>Bacillati</taxon>
        <taxon>Actinomycetota</taxon>
        <taxon>Actinomycetes</taxon>
        <taxon>Streptosporangiales</taxon>
        <taxon>Thermomonosporaceae</taxon>
        <taxon>Actinomadura</taxon>
    </lineage>
</organism>
<gene>
    <name evidence="2" type="ORF">BTM25_39370</name>
</gene>
<proteinExistence type="predicted"/>
<keyword evidence="2" id="KW-0808">Transferase</keyword>
<name>A0A2P4UJS1_9ACTN</name>
<dbReference type="Proteomes" id="UP000242367">
    <property type="component" value="Unassembled WGS sequence"/>
</dbReference>
<comment type="caution">
    <text evidence="2">The sequence shown here is derived from an EMBL/GenBank/DDBJ whole genome shotgun (WGS) entry which is preliminary data.</text>
</comment>
<dbReference type="GO" id="GO:0016740">
    <property type="term" value="F:transferase activity"/>
    <property type="evidence" value="ECO:0007669"/>
    <property type="project" value="UniProtKB-KW"/>
</dbReference>
<reference evidence="2 3" key="1">
    <citation type="journal article" date="2017" name="Chemistry">
        <title>Isolation, Biosynthesis and Chemical Modifications of Rubterolones A-F: Rare Tropolone Alkaloids from Actinomadura sp. 5-2.</title>
        <authorList>
            <person name="Guo H."/>
            <person name="Benndorf R."/>
            <person name="Leichnitz D."/>
            <person name="Klassen J.L."/>
            <person name="Vollmers J."/>
            <person name="Gorls H."/>
            <person name="Steinacker M."/>
            <person name="Weigel C."/>
            <person name="Dahse H.M."/>
            <person name="Kaster A.K."/>
            <person name="de Beer Z.W."/>
            <person name="Poulsen M."/>
            <person name="Beemelmanns C."/>
        </authorList>
    </citation>
    <scope>NUCLEOTIDE SEQUENCE [LARGE SCALE GENOMIC DNA]</scope>
    <source>
        <strain evidence="2 3">5-2</strain>
    </source>
</reference>
<sequence length="255" mass="29035">MLSRDRLGPARRAIGCYRRQTYPHRELVIVSQGTARYRAALARCLAEADVPDARIVPADPALRLGALRNLALDAARGALVCVWDDDDCSRPDRLQRQVERLDAGGFDAVFLSSYLHLSEPDRVLRWLDHRNVQDPPEHPLLPGTMLMRRDARFRYRETGRHEHHGEDWALMLDLRERGRVHIADDLALLYLYTFHGGNTFSRDHHERMWRRFSRPSSVVAAHAGELRAALARFPVAPPVDVHGAEGFVFTAKAAR</sequence>
<dbReference type="EMBL" id="MTBP01000002">
    <property type="protein sequence ID" value="POM25293.1"/>
    <property type="molecule type" value="Genomic_DNA"/>
</dbReference>
<dbReference type="Pfam" id="PF00535">
    <property type="entry name" value="Glycos_transf_2"/>
    <property type="match status" value="1"/>
</dbReference>
<protein>
    <submittedName>
        <fullName evidence="2">Glycosyl transferase family 2</fullName>
    </submittedName>
</protein>
<evidence type="ECO:0000259" key="1">
    <source>
        <dbReference type="Pfam" id="PF00535"/>
    </source>
</evidence>
<dbReference type="PANTHER" id="PTHR43685">
    <property type="entry name" value="GLYCOSYLTRANSFERASE"/>
    <property type="match status" value="1"/>
</dbReference>
<keyword evidence="3" id="KW-1185">Reference proteome</keyword>
<dbReference type="InterPro" id="IPR029044">
    <property type="entry name" value="Nucleotide-diphossugar_trans"/>
</dbReference>
<accession>A0A2P4UJS1</accession>
<dbReference type="Gene3D" id="3.90.550.10">
    <property type="entry name" value="Spore Coat Polysaccharide Biosynthesis Protein SpsA, Chain A"/>
    <property type="match status" value="1"/>
</dbReference>
<dbReference type="InterPro" id="IPR050834">
    <property type="entry name" value="Glycosyltransf_2"/>
</dbReference>
<dbReference type="PANTHER" id="PTHR43685:SF2">
    <property type="entry name" value="GLYCOSYLTRANSFERASE 2-LIKE DOMAIN-CONTAINING PROTEIN"/>
    <property type="match status" value="1"/>
</dbReference>